<keyword evidence="4 5" id="KW-0472">Membrane</keyword>
<keyword evidence="3 5" id="KW-1133">Transmembrane helix</keyword>
<keyword evidence="2 5" id="KW-0812">Transmembrane</keyword>
<dbReference type="RefSeq" id="WP_184203187.1">
    <property type="nucleotide sequence ID" value="NZ_JACHGW010000005.1"/>
</dbReference>
<dbReference type="InterPro" id="IPR051533">
    <property type="entry name" value="WaaL-like"/>
</dbReference>
<feature type="transmembrane region" description="Helical" evidence="5">
    <location>
        <begin position="241"/>
        <end position="271"/>
    </location>
</feature>
<feature type="transmembrane region" description="Helical" evidence="5">
    <location>
        <begin position="352"/>
        <end position="376"/>
    </location>
</feature>
<dbReference type="EMBL" id="JACHGW010000005">
    <property type="protein sequence ID" value="MBB6053164.1"/>
    <property type="molecule type" value="Genomic_DNA"/>
</dbReference>
<feature type="transmembrane region" description="Helical" evidence="5">
    <location>
        <begin position="175"/>
        <end position="192"/>
    </location>
</feature>
<feature type="transmembrane region" description="Helical" evidence="5">
    <location>
        <begin position="120"/>
        <end position="138"/>
    </location>
</feature>
<keyword evidence="8" id="KW-1185">Reference proteome</keyword>
<keyword evidence="7" id="KW-0436">Ligase</keyword>
<dbReference type="Pfam" id="PF04932">
    <property type="entry name" value="Wzy_C"/>
    <property type="match status" value="1"/>
</dbReference>
<name>A0A7W9W855_ARMRO</name>
<evidence type="ECO:0000256" key="5">
    <source>
        <dbReference type="SAM" id="Phobius"/>
    </source>
</evidence>
<evidence type="ECO:0000256" key="2">
    <source>
        <dbReference type="ARBA" id="ARBA00022692"/>
    </source>
</evidence>
<evidence type="ECO:0000256" key="1">
    <source>
        <dbReference type="ARBA" id="ARBA00004141"/>
    </source>
</evidence>
<feature type="transmembrane region" description="Helical" evidence="5">
    <location>
        <begin position="24"/>
        <end position="42"/>
    </location>
</feature>
<feature type="transmembrane region" description="Helical" evidence="5">
    <location>
        <begin position="91"/>
        <end position="108"/>
    </location>
</feature>
<feature type="transmembrane region" description="Helical" evidence="5">
    <location>
        <begin position="423"/>
        <end position="440"/>
    </location>
</feature>
<evidence type="ECO:0000256" key="3">
    <source>
        <dbReference type="ARBA" id="ARBA00022989"/>
    </source>
</evidence>
<dbReference type="PANTHER" id="PTHR37422">
    <property type="entry name" value="TEICHURONIC ACID BIOSYNTHESIS PROTEIN TUAE"/>
    <property type="match status" value="1"/>
</dbReference>
<sequence length="473" mass="52750">MPSLFETAPAQQSDPTNPSKTPPILIFLIVLVVPIILSYELITVKETYVFSITLAAIGGLVIFARPFWGLILFVMLLYIRPEESIQEIQGIRLPFIISVTTLLSALIHKLVNREKIQNSPLNFFIVGFSFFAIASSMQSNQLELAMTDISKNAILVLLIINLVNTPKKFRIFSQFLILLTGYLATYSIYLYQTGSVLVRDNEFQALATGIFSDPNDLSATIVAGLGMSLFQTRSDQKSVKFINFVLSILFFFAITLTNSRGGLLATILTINMFIYQTSQNKKISIIIIIMSSLLILASLGGRIVNFDSTEASANSRFWFWSTGIEVFIQRPLLGIGYGGFPDINGGMTAHNSFVLCFTETGLIGYFFWVGCILYNLTISISKNPKKDYTSNNSETLSLAGSKLALSGYLIAIFWISRTYISNFYILMSMPTAYYISHTQVNTTHKSHTIKPLNIISICIISIITIYIIAIIKR</sequence>
<feature type="transmembrane region" description="Helical" evidence="5">
    <location>
        <begin position="283"/>
        <end position="305"/>
    </location>
</feature>
<gene>
    <name evidence="7" type="ORF">HNQ39_004996</name>
</gene>
<reference evidence="7 8" key="1">
    <citation type="submission" date="2020-08" db="EMBL/GenBank/DDBJ databases">
        <title>Genomic Encyclopedia of Type Strains, Phase IV (KMG-IV): sequencing the most valuable type-strain genomes for metagenomic binning, comparative biology and taxonomic classification.</title>
        <authorList>
            <person name="Goeker M."/>
        </authorList>
    </citation>
    <scope>NUCLEOTIDE SEQUENCE [LARGE SCALE GENOMIC DNA]</scope>
    <source>
        <strain evidence="7 8">DSM 23562</strain>
    </source>
</reference>
<feature type="transmembrane region" description="Helical" evidence="5">
    <location>
        <begin position="452"/>
        <end position="471"/>
    </location>
</feature>
<evidence type="ECO:0000313" key="8">
    <source>
        <dbReference type="Proteomes" id="UP000520814"/>
    </source>
</evidence>
<comment type="subcellular location">
    <subcellularLocation>
        <location evidence="1">Membrane</location>
        <topology evidence="1">Multi-pass membrane protein</topology>
    </subcellularLocation>
</comment>
<proteinExistence type="predicted"/>
<organism evidence="7 8">
    <name type="scientific">Armatimonas rosea</name>
    <dbReference type="NCBI Taxonomy" id="685828"/>
    <lineage>
        <taxon>Bacteria</taxon>
        <taxon>Bacillati</taxon>
        <taxon>Armatimonadota</taxon>
        <taxon>Armatimonadia</taxon>
        <taxon>Armatimonadales</taxon>
        <taxon>Armatimonadaceae</taxon>
        <taxon>Armatimonas</taxon>
    </lineage>
</organism>
<evidence type="ECO:0000313" key="7">
    <source>
        <dbReference type="EMBL" id="MBB6053164.1"/>
    </source>
</evidence>
<dbReference type="AlphaFoldDB" id="A0A7W9W855"/>
<evidence type="ECO:0000259" key="6">
    <source>
        <dbReference type="Pfam" id="PF04932"/>
    </source>
</evidence>
<dbReference type="GO" id="GO:0016874">
    <property type="term" value="F:ligase activity"/>
    <property type="evidence" value="ECO:0007669"/>
    <property type="project" value="UniProtKB-KW"/>
</dbReference>
<dbReference type="PANTHER" id="PTHR37422:SF13">
    <property type="entry name" value="LIPOPOLYSACCHARIDE BIOSYNTHESIS PROTEIN PA4999-RELATED"/>
    <property type="match status" value="1"/>
</dbReference>
<feature type="transmembrane region" description="Helical" evidence="5">
    <location>
        <begin position="317"/>
        <end position="340"/>
    </location>
</feature>
<dbReference type="Proteomes" id="UP000520814">
    <property type="component" value="Unassembled WGS sequence"/>
</dbReference>
<feature type="transmembrane region" description="Helical" evidence="5">
    <location>
        <begin position="396"/>
        <end position="416"/>
    </location>
</feature>
<evidence type="ECO:0000256" key="4">
    <source>
        <dbReference type="ARBA" id="ARBA00023136"/>
    </source>
</evidence>
<protein>
    <submittedName>
        <fullName evidence="7">O-antigen ligase</fullName>
    </submittedName>
</protein>
<accession>A0A7W9W855</accession>
<feature type="transmembrane region" description="Helical" evidence="5">
    <location>
        <begin position="54"/>
        <end position="79"/>
    </location>
</feature>
<comment type="caution">
    <text evidence="7">The sequence shown here is derived from an EMBL/GenBank/DDBJ whole genome shotgun (WGS) entry which is preliminary data.</text>
</comment>
<dbReference type="GO" id="GO:0016020">
    <property type="term" value="C:membrane"/>
    <property type="evidence" value="ECO:0007669"/>
    <property type="project" value="UniProtKB-SubCell"/>
</dbReference>
<feature type="domain" description="O-antigen ligase-related" evidence="6">
    <location>
        <begin position="246"/>
        <end position="369"/>
    </location>
</feature>
<dbReference type="InterPro" id="IPR007016">
    <property type="entry name" value="O-antigen_ligase-rel_domated"/>
</dbReference>